<dbReference type="PANTHER" id="PTHR43265:SF1">
    <property type="entry name" value="ESTERASE ESTD"/>
    <property type="match status" value="1"/>
</dbReference>
<dbReference type="EMBL" id="CP020919">
    <property type="protein sequence ID" value="AWG26056.1"/>
    <property type="molecule type" value="Genomic_DNA"/>
</dbReference>
<keyword evidence="3" id="KW-1185">Reference proteome</keyword>
<organism evidence="2 3">
    <name type="scientific">Flavobacterium kingsejongi</name>
    <dbReference type="NCBI Taxonomy" id="1678728"/>
    <lineage>
        <taxon>Bacteria</taxon>
        <taxon>Pseudomonadati</taxon>
        <taxon>Bacteroidota</taxon>
        <taxon>Flavobacteriia</taxon>
        <taxon>Flavobacteriales</taxon>
        <taxon>Flavobacteriaceae</taxon>
        <taxon>Flavobacterium</taxon>
    </lineage>
</organism>
<name>A0A2S1LQY7_9FLAO</name>
<gene>
    <name evidence="2" type="ORF">FK004_12895</name>
</gene>
<dbReference type="GO" id="GO:0052689">
    <property type="term" value="F:carboxylic ester hydrolase activity"/>
    <property type="evidence" value="ECO:0007669"/>
    <property type="project" value="TreeGrafter"/>
</dbReference>
<accession>A0A2S1LQY7</accession>
<dbReference type="AlphaFoldDB" id="A0A2S1LQY7"/>
<evidence type="ECO:0000259" key="1">
    <source>
        <dbReference type="Pfam" id="PF12146"/>
    </source>
</evidence>
<dbReference type="InterPro" id="IPR022742">
    <property type="entry name" value="Hydrolase_4"/>
</dbReference>
<dbReference type="Proteomes" id="UP000244677">
    <property type="component" value="Chromosome"/>
</dbReference>
<dbReference type="InterPro" id="IPR053145">
    <property type="entry name" value="AB_hydrolase_Est10"/>
</dbReference>
<sequence length="353" mass="39801">MIRILTPAFRSILLLLLFFSFNGKAQVILPHEKELSHPDQYLFQDIDFKVAVKKDSITLYGTLVMPKGNFDKLVIIVPGTGADTRYSHFLLTEALLQNNIAVYRYDDRGIGQSGGKYNAANTTVTMLSVELYSAIRRIKALGYTSGKKLGLIGHSQGGMVTMGTMEMGASVDFLIQWATAVEKYGAFIKYQILSGQNSFDDALKYNTTEEKFAVMDALHKVVEENRNDEDWPLSKKLNKASKKIGYDSSRYTRFPYLTLSSEKDFVRKNFEPAYQSLKIPTLYIVGIKDTFVSAEAETKVLESFNNDAITIVKMDGLTHYLTQPDLTPETMYQIDPAAVRIILNWITEKVDTL</sequence>
<protein>
    <recommendedName>
        <fullName evidence="1">Serine aminopeptidase S33 domain-containing protein</fullName>
    </recommendedName>
</protein>
<dbReference type="Pfam" id="PF12146">
    <property type="entry name" value="Hydrolase_4"/>
    <property type="match status" value="1"/>
</dbReference>
<dbReference type="SUPFAM" id="SSF53474">
    <property type="entry name" value="alpha/beta-Hydrolases"/>
    <property type="match status" value="1"/>
</dbReference>
<dbReference type="InterPro" id="IPR029058">
    <property type="entry name" value="AB_hydrolase_fold"/>
</dbReference>
<dbReference type="PANTHER" id="PTHR43265">
    <property type="entry name" value="ESTERASE ESTD"/>
    <property type="match status" value="1"/>
</dbReference>
<dbReference type="OrthoDB" id="9809549at2"/>
<dbReference type="Gene3D" id="3.40.50.1820">
    <property type="entry name" value="alpha/beta hydrolase"/>
    <property type="match status" value="1"/>
</dbReference>
<feature type="domain" description="Serine aminopeptidase S33" evidence="1">
    <location>
        <begin position="71"/>
        <end position="321"/>
    </location>
</feature>
<evidence type="ECO:0000313" key="3">
    <source>
        <dbReference type="Proteomes" id="UP000244677"/>
    </source>
</evidence>
<dbReference type="KEGG" id="fki:FK004_12895"/>
<dbReference type="RefSeq" id="WP_108737594.1">
    <property type="nucleotide sequence ID" value="NZ_CP020919.1"/>
</dbReference>
<reference evidence="2 3" key="1">
    <citation type="submission" date="2017-04" db="EMBL/GenBank/DDBJ databases">
        <title>Complete genome sequence of Flavobacterium kingsejong AJ004.</title>
        <authorList>
            <person name="Lee P.C."/>
        </authorList>
    </citation>
    <scope>NUCLEOTIDE SEQUENCE [LARGE SCALE GENOMIC DNA]</scope>
    <source>
        <strain evidence="2 3">AJ004</strain>
    </source>
</reference>
<evidence type="ECO:0000313" key="2">
    <source>
        <dbReference type="EMBL" id="AWG26056.1"/>
    </source>
</evidence>
<proteinExistence type="predicted"/>